<sequence>MKEIALPLHPAPARVWIAVVALGICAFSIVTSELAPVGMLSALAADFHQTESGVGLAVTAYSWVGALAALLSGAMPVRISRKALLVGLMLILALSCLAATRSYSMFALMSARMIGALAHGAFWALIGIVAAQLVPPHRLGLATAMIFGGVSAASVVGVPLASFIATLAGWRLAFMSMALLSLAAAAVLCSTLPPLAAPAPVRLRVYRDIFRNPLLGGLYGATACIITAHFAAFTYIEPLLINLQGVPATALSGLLLSGVSGLLGNVIAGKLIDRHLKGLIFAALLLSGGALALLGAARLAPLPFCFSGLLLALWGAGIAIVFVGLQTWLLRSAGAVAQPASAIYVAIFNAAIGTGAFVGGQLIASAGLSGMVWLAAGIMVGSTLLIALLKAPLPGQVSAATAGA</sequence>
<dbReference type="PANTHER" id="PTHR43124:SF3">
    <property type="entry name" value="CHLORAMPHENICOL EFFLUX PUMP RV0191"/>
    <property type="match status" value="1"/>
</dbReference>
<evidence type="ECO:0000256" key="2">
    <source>
        <dbReference type="ARBA" id="ARBA00022475"/>
    </source>
</evidence>
<keyword evidence="4" id="KW-1133">Transmembrane helix</keyword>
<dbReference type="RefSeq" id="WP_014907794.1">
    <property type="nucleotide sequence ID" value="NZ_AP025246.1"/>
</dbReference>
<dbReference type="InterPro" id="IPR036259">
    <property type="entry name" value="MFS_trans_sf"/>
</dbReference>
<accession>A0A332M6D0</accession>
<reference evidence="6 7" key="1">
    <citation type="submission" date="2018-07" db="EMBL/GenBank/DDBJ databases">
        <authorList>
            <consortium name="Pathogen Informatics"/>
        </authorList>
    </citation>
    <scope>NUCLEOTIDE SEQUENCE [LARGE SCALE GENOMIC DNA]</scope>
    <source>
        <strain evidence="6 7">4300STDY6470422</strain>
    </source>
</reference>
<organism evidence="6 7">
    <name type="scientific">Klebsiella pneumoniae</name>
    <dbReference type="NCBI Taxonomy" id="573"/>
    <lineage>
        <taxon>Bacteria</taxon>
        <taxon>Pseudomonadati</taxon>
        <taxon>Pseudomonadota</taxon>
        <taxon>Gammaproteobacteria</taxon>
        <taxon>Enterobacterales</taxon>
        <taxon>Enterobacteriaceae</taxon>
        <taxon>Klebsiella/Raoultella group</taxon>
        <taxon>Klebsiella</taxon>
        <taxon>Klebsiella pneumoniae complex</taxon>
    </lineage>
</organism>
<dbReference type="CDD" id="cd17324">
    <property type="entry name" value="MFS_NepI_like"/>
    <property type="match status" value="1"/>
</dbReference>
<keyword evidence="3" id="KW-0812">Transmembrane</keyword>
<dbReference type="Gene3D" id="1.20.1250.20">
    <property type="entry name" value="MFS general substrate transporter like domains"/>
    <property type="match status" value="1"/>
</dbReference>
<dbReference type="InterPro" id="IPR020846">
    <property type="entry name" value="MFS_dom"/>
</dbReference>
<dbReference type="Pfam" id="PF07690">
    <property type="entry name" value="MFS_1"/>
    <property type="match status" value="1"/>
</dbReference>
<dbReference type="InterPro" id="IPR050189">
    <property type="entry name" value="MFS_Efflux_Transporters"/>
</dbReference>
<dbReference type="PROSITE" id="PS50850">
    <property type="entry name" value="MFS"/>
    <property type="match status" value="1"/>
</dbReference>
<evidence type="ECO:0000256" key="4">
    <source>
        <dbReference type="ARBA" id="ARBA00022989"/>
    </source>
</evidence>
<dbReference type="AlphaFoldDB" id="A0A332M6D0"/>
<dbReference type="GO" id="GO:0022857">
    <property type="term" value="F:transmembrane transporter activity"/>
    <property type="evidence" value="ECO:0007669"/>
    <property type="project" value="InterPro"/>
</dbReference>
<dbReference type="SUPFAM" id="SSF103473">
    <property type="entry name" value="MFS general substrate transporter"/>
    <property type="match status" value="1"/>
</dbReference>
<evidence type="ECO:0000313" key="6">
    <source>
        <dbReference type="EMBL" id="SSK53454.1"/>
    </source>
</evidence>
<protein>
    <submittedName>
        <fullName evidence="6">Putative integral membrane transport protein</fullName>
    </submittedName>
</protein>
<proteinExistence type="predicted"/>
<name>A0A332M6D0_KLEPN</name>
<keyword evidence="2" id="KW-1003">Cell membrane</keyword>
<evidence type="ECO:0000256" key="1">
    <source>
        <dbReference type="ARBA" id="ARBA00004651"/>
    </source>
</evidence>
<evidence type="ECO:0000313" key="7">
    <source>
        <dbReference type="Proteomes" id="UP000252603"/>
    </source>
</evidence>
<dbReference type="InterPro" id="IPR011701">
    <property type="entry name" value="MFS"/>
</dbReference>
<comment type="subcellular location">
    <subcellularLocation>
        <location evidence="1">Cell membrane</location>
        <topology evidence="1">Multi-pass membrane protein</topology>
    </subcellularLocation>
</comment>
<keyword evidence="5" id="KW-0472">Membrane</keyword>
<dbReference type="EMBL" id="UFEU01000013">
    <property type="protein sequence ID" value="SSK53454.1"/>
    <property type="molecule type" value="Genomic_DNA"/>
</dbReference>
<evidence type="ECO:0000256" key="3">
    <source>
        <dbReference type="ARBA" id="ARBA00022692"/>
    </source>
</evidence>
<gene>
    <name evidence="6" type="primary">ydeA</name>
    <name evidence="6" type="ORF">SAMEA4364603_04279</name>
</gene>
<dbReference type="Proteomes" id="UP000252603">
    <property type="component" value="Unassembled WGS sequence"/>
</dbReference>
<evidence type="ECO:0000256" key="5">
    <source>
        <dbReference type="ARBA" id="ARBA00023136"/>
    </source>
</evidence>
<dbReference type="GO" id="GO:0005886">
    <property type="term" value="C:plasma membrane"/>
    <property type="evidence" value="ECO:0007669"/>
    <property type="project" value="UniProtKB-SubCell"/>
</dbReference>
<dbReference type="PANTHER" id="PTHR43124">
    <property type="entry name" value="PURINE EFFLUX PUMP PBUE"/>
    <property type="match status" value="1"/>
</dbReference>